<gene>
    <name evidence="1" type="ORF">BN112_2247</name>
</gene>
<sequence>MPMPRSRTVVRLAAAVLVIALAGYAGAILWAEQAWTYSTPPSQTIGQAPDGTAAAVTPYCTGITRAGAHTWMLGRDAPGFITRQNAGPQTNWLSAQGVSGQPPERDIRARDYSALWRLDADGSFRIAAAVTDSACLAATPDGASVFLLSTLNSAALRAQRGTQPGVQQTLVFRSDDGGASWQWQEQGLFAQAALLAPHQDIHWIDARRAWSVRDIQDMREDDRRKTPAGYPTGWYYSEDQGRTATQVYSETSLFPAPADFGPALQNARLFDPGYDSDQSHLAVLDPDRALGWYTHWIGYQSAQGRAIAYLTTQVLLQRQGQAWRIAGITRQRGVRIARIAQAPNGAIHAVLTRAGGNATLARLDPATLAWTDERPLPRVFPLGLPAYQTATALRVSNQAQVVSLWADHTVPRLLYPWGDSPASISATGEFWTADGGQSWRRLPQRSPDDLLGMDGARNVLFWPEDDGKAISGYQLAP</sequence>
<dbReference type="SUPFAM" id="SSF50939">
    <property type="entry name" value="Sialidases"/>
    <property type="match status" value="1"/>
</dbReference>
<protein>
    <submittedName>
        <fullName evidence="1">Putative exported protein</fullName>
    </submittedName>
</protein>
<reference evidence="1 2" key="1">
    <citation type="journal article" date="2012" name="BMC Genomics">
        <title>Comparative genomics of the classical Bordetella subspecies: the evolution and exchange of virulence-associated diversity amongst closely related pathogens.</title>
        <authorList>
            <person name="Park J."/>
            <person name="Zhang Y."/>
            <person name="Buboltz A.M."/>
            <person name="Zhang X."/>
            <person name="Schuster S.C."/>
            <person name="Ahuja U."/>
            <person name="Liu M."/>
            <person name="Miller J.F."/>
            <person name="Sebaihia M."/>
            <person name="Bentley S.D."/>
            <person name="Parkhill J."/>
            <person name="Harvill E.T."/>
        </authorList>
    </citation>
    <scope>NUCLEOTIDE SEQUENCE [LARGE SCALE GENOMIC DNA]</scope>
    <source>
        <strain evidence="1 2">253</strain>
    </source>
</reference>
<proteinExistence type="predicted"/>
<dbReference type="AlphaFoldDB" id="A0A0C6P309"/>
<name>A0A0C6P309_BORBO</name>
<dbReference type="KEGG" id="bbh:BN112_2247"/>
<dbReference type="EMBL" id="HE965806">
    <property type="protein sequence ID" value="CCJ54164.1"/>
    <property type="molecule type" value="Genomic_DNA"/>
</dbReference>
<organism evidence="1 2">
    <name type="scientific">Bordetella bronchiseptica 253</name>
    <dbReference type="NCBI Taxonomy" id="568707"/>
    <lineage>
        <taxon>Bacteria</taxon>
        <taxon>Pseudomonadati</taxon>
        <taxon>Pseudomonadota</taxon>
        <taxon>Betaproteobacteria</taxon>
        <taxon>Burkholderiales</taxon>
        <taxon>Alcaligenaceae</taxon>
        <taxon>Bordetella</taxon>
    </lineage>
</organism>
<accession>A0A0C6P309</accession>
<dbReference type="OrthoDB" id="8649105at2"/>
<evidence type="ECO:0000313" key="1">
    <source>
        <dbReference type="EMBL" id="CCJ54164.1"/>
    </source>
</evidence>
<dbReference type="Proteomes" id="UP000007564">
    <property type="component" value="Chromosome"/>
</dbReference>
<evidence type="ECO:0000313" key="2">
    <source>
        <dbReference type="Proteomes" id="UP000007564"/>
    </source>
</evidence>
<dbReference type="InterPro" id="IPR036278">
    <property type="entry name" value="Sialidase_sf"/>
</dbReference>
<dbReference type="HOGENOM" id="CLU_553061_0_0_4"/>